<gene>
    <name evidence="10" type="ORF">TTAC_LOCUS3850</name>
</gene>
<name>A0A0R3WSX5_HYDTA</name>
<feature type="transmembrane region" description="Helical" evidence="9">
    <location>
        <begin position="108"/>
        <end position="130"/>
    </location>
</feature>
<dbReference type="SUPFAM" id="SSF81321">
    <property type="entry name" value="Family A G protein-coupled receptor-like"/>
    <property type="match status" value="1"/>
</dbReference>
<sequence>CPKTSINETSNDGCESSHAGVDFLTPSTQNPHSLFTKQHRVSLHPGTGNPKHRSPLLRDRAYSVTVAHLQNKTTRSSLPFFSKQRLSIALHLKRPGIKRSNEAKAIRTLGVIMGVFCICWLPFFIVALGRPLYNYIHNTEKDIDPRLSCFFLWLASVCLLTITQMHVIMTKLRSQLSDRSTFITRRVTGLPRRL</sequence>
<keyword evidence="5 9" id="KW-0472">Membrane</keyword>
<dbReference type="PANTHER" id="PTHR24248">
    <property type="entry name" value="ADRENERGIC RECEPTOR-RELATED G-PROTEIN COUPLED RECEPTOR"/>
    <property type="match status" value="1"/>
</dbReference>
<evidence type="ECO:0000256" key="3">
    <source>
        <dbReference type="ARBA" id="ARBA00022989"/>
    </source>
</evidence>
<dbReference type="OrthoDB" id="5977853at2759"/>
<keyword evidence="11" id="KW-1185">Reference proteome</keyword>
<feature type="region of interest" description="Disordered" evidence="8">
    <location>
        <begin position="1"/>
        <end position="22"/>
    </location>
</feature>
<evidence type="ECO:0000256" key="6">
    <source>
        <dbReference type="ARBA" id="ARBA00023170"/>
    </source>
</evidence>
<evidence type="ECO:0000256" key="5">
    <source>
        <dbReference type="ARBA" id="ARBA00023136"/>
    </source>
</evidence>
<dbReference type="Proteomes" id="UP000274429">
    <property type="component" value="Unassembled WGS sequence"/>
</dbReference>
<keyword evidence="3 9" id="KW-1133">Transmembrane helix</keyword>
<feature type="compositionally biased region" description="Polar residues" evidence="8">
    <location>
        <begin position="1"/>
        <end position="14"/>
    </location>
</feature>
<dbReference type="InterPro" id="IPR000276">
    <property type="entry name" value="GPCR_Rhodpsn"/>
</dbReference>
<dbReference type="Pfam" id="PF00001">
    <property type="entry name" value="7tm_1"/>
    <property type="match status" value="1"/>
</dbReference>
<keyword evidence="2 9" id="KW-0812">Transmembrane</keyword>
<evidence type="ECO:0000256" key="2">
    <source>
        <dbReference type="ARBA" id="ARBA00022692"/>
    </source>
</evidence>
<dbReference type="AlphaFoldDB" id="A0A0R3WSX5"/>
<reference evidence="10 11" key="2">
    <citation type="submission" date="2018-11" db="EMBL/GenBank/DDBJ databases">
        <authorList>
            <consortium name="Pathogen Informatics"/>
        </authorList>
    </citation>
    <scope>NUCLEOTIDE SEQUENCE [LARGE SCALE GENOMIC DNA]</scope>
</reference>
<evidence type="ECO:0000256" key="7">
    <source>
        <dbReference type="ARBA" id="ARBA00023224"/>
    </source>
</evidence>
<protein>
    <submittedName>
        <fullName evidence="12">G_PROTEIN_RECEP_F1_2 domain-containing protein</fullName>
    </submittedName>
</protein>
<evidence type="ECO:0000256" key="4">
    <source>
        <dbReference type="ARBA" id="ARBA00023040"/>
    </source>
</evidence>
<accession>A0A0R3WSX5</accession>
<comment type="subcellular location">
    <subcellularLocation>
        <location evidence="1">Membrane</location>
        <topology evidence="1">Multi-pass membrane protein</topology>
    </subcellularLocation>
</comment>
<dbReference type="Gene3D" id="1.20.1070.10">
    <property type="entry name" value="Rhodopsin 7-helix transmembrane proteins"/>
    <property type="match status" value="1"/>
</dbReference>
<evidence type="ECO:0000256" key="8">
    <source>
        <dbReference type="SAM" id="MobiDB-lite"/>
    </source>
</evidence>
<dbReference type="STRING" id="6205.A0A0R3WSX5"/>
<evidence type="ECO:0000313" key="10">
    <source>
        <dbReference type="EMBL" id="VDM23563.1"/>
    </source>
</evidence>
<evidence type="ECO:0000256" key="9">
    <source>
        <dbReference type="SAM" id="Phobius"/>
    </source>
</evidence>
<dbReference type="GO" id="GO:0004930">
    <property type="term" value="F:G protein-coupled receptor activity"/>
    <property type="evidence" value="ECO:0007669"/>
    <property type="project" value="UniProtKB-KW"/>
</dbReference>
<evidence type="ECO:0000256" key="1">
    <source>
        <dbReference type="ARBA" id="ARBA00004141"/>
    </source>
</evidence>
<dbReference type="EMBL" id="UYWX01003150">
    <property type="protein sequence ID" value="VDM23563.1"/>
    <property type="molecule type" value="Genomic_DNA"/>
</dbReference>
<reference evidence="12" key="1">
    <citation type="submission" date="2017-02" db="UniProtKB">
        <authorList>
            <consortium name="WormBaseParasite"/>
        </authorList>
    </citation>
    <scope>IDENTIFICATION</scope>
</reference>
<organism evidence="12">
    <name type="scientific">Hydatigena taeniaeformis</name>
    <name type="common">Feline tapeworm</name>
    <name type="synonym">Taenia taeniaeformis</name>
    <dbReference type="NCBI Taxonomy" id="6205"/>
    <lineage>
        <taxon>Eukaryota</taxon>
        <taxon>Metazoa</taxon>
        <taxon>Spiralia</taxon>
        <taxon>Lophotrochozoa</taxon>
        <taxon>Platyhelminthes</taxon>
        <taxon>Cestoda</taxon>
        <taxon>Eucestoda</taxon>
        <taxon>Cyclophyllidea</taxon>
        <taxon>Taeniidae</taxon>
        <taxon>Hydatigera</taxon>
    </lineage>
</organism>
<keyword evidence="4" id="KW-0297">G-protein coupled receptor</keyword>
<evidence type="ECO:0000313" key="11">
    <source>
        <dbReference type="Proteomes" id="UP000274429"/>
    </source>
</evidence>
<feature type="transmembrane region" description="Helical" evidence="9">
    <location>
        <begin position="150"/>
        <end position="169"/>
    </location>
</feature>
<evidence type="ECO:0000313" key="12">
    <source>
        <dbReference type="WBParaSite" id="TTAC_0000386501-mRNA-1"/>
    </source>
</evidence>
<keyword evidence="7" id="KW-0807">Transducer</keyword>
<dbReference type="GO" id="GO:0005886">
    <property type="term" value="C:plasma membrane"/>
    <property type="evidence" value="ECO:0007669"/>
    <property type="project" value="TreeGrafter"/>
</dbReference>
<proteinExistence type="predicted"/>
<dbReference type="WBParaSite" id="TTAC_0000386501-mRNA-1">
    <property type="protein sequence ID" value="TTAC_0000386501-mRNA-1"/>
    <property type="gene ID" value="TTAC_0000386501"/>
</dbReference>
<keyword evidence="6" id="KW-0675">Receptor</keyword>